<evidence type="ECO:0000313" key="2">
    <source>
        <dbReference type="EMBL" id="KAJ1107564.1"/>
    </source>
</evidence>
<sequence length="95" mass="10566">MRASAEKRPNNRPACRSGRRRPSPALESPGNRAHHTKSPATFTAAELGESTLLLRRHLGLGWNLGLVAVRLRAWGRRPAKAEDLSQRNCPTGEYR</sequence>
<comment type="caution">
    <text evidence="2">The sequence shown here is derived from an EMBL/GenBank/DDBJ whole genome shotgun (WGS) entry which is preliminary data.</text>
</comment>
<evidence type="ECO:0000313" key="3">
    <source>
        <dbReference type="Proteomes" id="UP001066276"/>
    </source>
</evidence>
<name>A0AAV7MWL8_PLEWA</name>
<keyword evidence="3" id="KW-1185">Reference proteome</keyword>
<dbReference type="Proteomes" id="UP001066276">
    <property type="component" value="Chromosome 9"/>
</dbReference>
<dbReference type="AlphaFoldDB" id="A0AAV7MWL8"/>
<protein>
    <submittedName>
        <fullName evidence="2">Uncharacterized protein</fullName>
    </submittedName>
</protein>
<proteinExistence type="predicted"/>
<reference evidence="2" key="1">
    <citation type="journal article" date="2022" name="bioRxiv">
        <title>Sequencing and chromosome-scale assembly of the giantPleurodeles waltlgenome.</title>
        <authorList>
            <person name="Brown T."/>
            <person name="Elewa A."/>
            <person name="Iarovenko S."/>
            <person name="Subramanian E."/>
            <person name="Araus A.J."/>
            <person name="Petzold A."/>
            <person name="Susuki M."/>
            <person name="Suzuki K.-i.T."/>
            <person name="Hayashi T."/>
            <person name="Toyoda A."/>
            <person name="Oliveira C."/>
            <person name="Osipova E."/>
            <person name="Leigh N.D."/>
            <person name="Simon A."/>
            <person name="Yun M.H."/>
        </authorList>
    </citation>
    <scope>NUCLEOTIDE SEQUENCE</scope>
    <source>
        <strain evidence="2">20211129_DDA</strain>
        <tissue evidence="2">Liver</tissue>
    </source>
</reference>
<organism evidence="2 3">
    <name type="scientific">Pleurodeles waltl</name>
    <name type="common">Iberian ribbed newt</name>
    <dbReference type="NCBI Taxonomy" id="8319"/>
    <lineage>
        <taxon>Eukaryota</taxon>
        <taxon>Metazoa</taxon>
        <taxon>Chordata</taxon>
        <taxon>Craniata</taxon>
        <taxon>Vertebrata</taxon>
        <taxon>Euteleostomi</taxon>
        <taxon>Amphibia</taxon>
        <taxon>Batrachia</taxon>
        <taxon>Caudata</taxon>
        <taxon>Salamandroidea</taxon>
        <taxon>Salamandridae</taxon>
        <taxon>Pleurodelinae</taxon>
        <taxon>Pleurodeles</taxon>
    </lineage>
</organism>
<accession>A0AAV7MWL8</accession>
<evidence type="ECO:0000256" key="1">
    <source>
        <dbReference type="SAM" id="MobiDB-lite"/>
    </source>
</evidence>
<gene>
    <name evidence="2" type="ORF">NDU88_004954</name>
</gene>
<feature type="region of interest" description="Disordered" evidence="1">
    <location>
        <begin position="1"/>
        <end position="39"/>
    </location>
</feature>
<dbReference type="EMBL" id="JANPWB010000013">
    <property type="protein sequence ID" value="KAJ1107564.1"/>
    <property type="molecule type" value="Genomic_DNA"/>
</dbReference>